<dbReference type="Pfam" id="PF15943">
    <property type="entry name" value="YdaS_toxin"/>
    <property type="match status" value="1"/>
</dbReference>
<gene>
    <name evidence="1" type="ORF">ABRZ04_04350</name>
</gene>
<dbReference type="InterPro" id="IPR031856">
    <property type="entry name" value="YdaS_toxin-like"/>
</dbReference>
<evidence type="ECO:0000313" key="1">
    <source>
        <dbReference type="EMBL" id="XDJ48299.1"/>
    </source>
</evidence>
<dbReference type="SUPFAM" id="SSF47413">
    <property type="entry name" value="lambda repressor-like DNA-binding domains"/>
    <property type="match status" value="1"/>
</dbReference>
<sequence length="79" mass="8434">MDKNPFVSQAVESVGGLAKTADVLGLRGYQTVQQWIATGRVPAKYCAALEAASGVSRFKLRPDDAALIWPELAKESANV</sequence>
<protein>
    <submittedName>
        <fullName evidence="1">YdaS family helix-turn-helix protein</fullName>
    </submittedName>
</protein>
<dbReference type="RefSeq" id="WP_368640451.1">
    <property type="nucleotide sequence ID" value="NZ_CP158254.1"/>
</dbReference>
<proteinExistence type="predicted"/>
<reference evidence="1" key="1">
    <citation type="submission" date="2024-05" db="EMBL/GenBank/DDBJ databases">
        <authorList>
            <person name="Luo Y.-C."/>
            <person name="Nicholds J."/>
            <person name="Mortimer T."/>
            <person name="Maboni G."/>
        </authorList>
    </citation>
    <scope>NUCLEOTIDE SEQUENCE</scope>
    <source>
        <strain evidence="1">151836</strain>
    </source>
</reference>
<dbReference type="EMBL" id="CP158254">
    <property type="protein sequence ID" value="XDJ48299.1"/>
    <property type="molecule type" value="Genomic_DNA"/>
</dbReference>
<dbReference type="InterPro" id="IPR010982">
    <property type="entry name" value="Lambda_DNA-bd_dom_sf"/>
</dbReference>
<accession>A0AB39D2G3</accession>
<dbReference type="GO" id="GO:0003677">
    <property type="term" value="F:DNA binding"/>
    <property type="evidence" value="ECO:0007669"/>
    <property type="project" value="InterPro"/>
</dbReference>
<name>A0AB39D2G3_9BURK</name>
<dbReference type="AlphaFoldDB" id="A0AB39D2G3"/>
<organism evidence="1">
    <name type="scientific">Castellaniella ginsengisoli</name>
    <dbReference type="NCBI Taxonomy" id="546114"/>
    <lineage>
        <taxon>Bacteria</taxon>
        <taxon>Pseudomonadati</taxon>
        <taxon>Pseudomonadota</taxon>
        <taxon>Betaproteobacteria</taxon>
        <taxon>Burkholderiales</taxon>
        <taxon>Alcaligenaceae</taxon>
        <taxon>Castellaniella</taxon>
    </lineage>
</organism>
<dbReference type="Gene3D" id="1.10.260.40">
    <property type="entry name" value="lambda repressor-like DNA-binding domains"/>
    <property type="match status" value="1"/>
</dbReference>